<proteinExistence type="predicted"/>
<reference evidence="1 2" key="1">
    <citation type="journal article" date="2006" name="Science">
        <title>The genome of black cottonwood, Populus trichocarpa (Torr. &amp; Gray).</title>
        <authorList>
            <person name="Tuskan G.A."/>
            <person name="Difazio S."/>
            <person name="Jansson S."/>
            <person name="Bohlmann J."/>
            <person name="Grigoriev I."/>
            <person name="Hellsten U."/>
            <person name="Putnam N."/>
            <person name="Ralph S."/>
            <person name="Rombauts S."/>
            <person name="Salamov A."/>
            <person name="Schein J."/>
            <person name="Sterck L."/>
            <person name="Aerts A."/>
            <person name="Bhalerao R.R."/>
            <person name="Bhalerao R.P."/>
            <person name="Blaudez D."/>
            <person name="Boerjan W."/>
            <person name="Brun A."/>
            <person name="Brunner A."/>
            <person name="Busov V."/>
            <person name="Campbell M."/>
            <person name="Carlson J."/>
            <person name="Chalot M."/>
            <person name="Chapman J."/>
            <person name="Chen G.L."/>
            <person name="Cooper D."/>
            <person name="Coutinho P.M."/>
            <person name="Couturier J."/>
            <person name="Covert S."/>
            <person name="Cronk Q."/>
            <person name="Cunningham R."/>
            <person name="Davis J."/>
            <person name="Degroeve S."/>
            <person name="Dejardin A."/>
            <person name="Depamphilis C."/>
            <person name="Detter J."/>
            <person name="Dirks B."/>
            <person name="Dubchak I."/>
            <person name="Duplessis S."/>
            <person name="Ehlting J."/>
            <person name="Ellis B."/>
            <person name="Gendler K."/>
            <person name="Goodstein D."/>
            <person name="Gribskov M."/>
            <person name="Grimwood J."/>
            <person name="Groover A."/>
            <person name="Gunter L."/>
            <person name="Hamberger B."/>
            <person name="Heinze B."/>
            <person name="Helariutta Y."/>
            <person name="Henrissat B."/>
            <person name="Holligan D."/>
            <person name="Holt R."/>
            <person name="Huang W."/>
            <person name="Islam-Faridi N."/>
            <person name="Jones S."/>
            <person name="Jones-Rhoades M."/>
            <person name="Jorgensen R."/>
            <person name="Joshi C."/>
            <person name="Kangasjarvi J."/>
            <person name="Karlsson J."/>
            <person name="Kelleher C."/>
            <person name="Kirkpatrick R."/>
            <person name="Kirst M."/>
            <person name="Kohler A."/>
            <person name="Kalluri U."/>
            <person name="Larimer F."/>
            <person name="Leebens-Mack J."/>
            <person name="Leple J.C."/>
            <person name="Locascio P."/>
            <person name="Lou Y."/>
            <person name="Lucas S."/>
            <person name="Martin F."/>
            <person name="Montanini B."/>
            <person name="Napoli C."/>
            <person name="Nelson D.R."/>
            <person name="Nelson C."/>
            <person name="Nieminen K."/>
            <person name="Nilsson O."/>
            <person name="Pereda V."/>
            <person name="Peter G."/>
            <person name="Philippe R."/>
            <person name="Pilate G."/>
            <person name="Poliakov A."/>
            <person name="Razumovskaya J."/>
            <person name="Richardson P."/>
            <person name="Rinaldi C."/>
            <person name="Ritland K."/>
            <person name="Rouze P."/>
            <person name="Ryaboy D."/>
            <person name="Schmutz J."/>
            <person name="Schrader J."/>
            <person name="Segerman B."/>
            <person name="Shin H."/>
            <person name="Siddiqui A."/>
            <person name="Sterky F."/>
            <person name="Terry A."/>
            <person name="Tsai C.J."/>
            <person name="Uberbacher E."/>
            <person name="Unneberg P."/>
            <person name="Vahala J."/>
            <person name="Wall K."/>
            <person name="Wessler S."/>
            <person name="Yang G."/>
            <person name="Yin T."/>
            <person name="Douglas C."/>
            <person name="Marra M."/>
            <person name="Sandberg G."/>
            <person name="Van de Peer Y."/>
            <person name="Rokhsar D."/>
        </authorList>
    </citation>
    <scope>NUCLEOTIDE SEQUENCE [LARGE SCALE GENOMIC DNA]</scope>
    <source>
        <strain evidence="2">cv. Nisqually</strain>
    </source>
</reference>
<protein>
    <submittedName>
        <fullName evidence="1">Uncharacterized protein</fullName>
    </submittedName>
</protein>
<dbReference type="Proteomes" id="UP000006729">
    <property type="component" value="Chromosome 9"/>
</dbReference>
<dbReference type="HOGENOM" id="CLU_1858692_0_0_1"/>
<name>B9HPQ5_POPTR</name>
<evidence type="ECO:0000313" key="2">
    <source>
        <dbReference type="Proteomes" id="UP000006729"/>
    </source>
</evidence>
<gene>
    <name evidence="1" type="ORF">POPTR_009G025000</name>
</gene>
<keyword evidence="2" id="KW-1185">Reference proteome</keyword>
<dbReference type="InParanoid" id="B9HPQ5"/>
<organism evidence="1 2">
    <name type="scientific">Populus trichocarpa</name>
    <name type="common">Western balsam poplar</name>
    <name type="synonym">Populus balsamifera subsp. trichocarpa</name>
    <dbReference type="NCBI Taxonomy" id="3694"/>
    <lineage>
        <taxon>Eukaryota</taxon>
        <taxon>Viridiplantae</taxon>
        <taxon>Streptophyta</taxon>
        <taxon>Embryophyta</taxon>
        <taxon>Tracheophyta</taxon>
        <taxon>Spermatophyta</taxon>
        <taxon>Magnoliopsida</taxon>
        <taxon>eudicotyledons</taxon>
        <taxon>Gunneridae</taxon>
        <taxon>Pentapetalae</taxon>
        <taxon>rosids</taxon>
        <taxon>fabids</taxon>
        <taxon>Malpighiales</taxon>
        <taxon>Salicaceae</taxon>
        <taxon>Saliceae</taxon>
        <taxon>Populus</taxon>
    </lineage>
</organism>
<dbReference type="AlphaFoldDB" id="B9HPQ5"/>
<dbReference type="EMBL" id="CM009298">
    <property type="protein sequence ID" value="PNT19183.1"/>
    <property type="molecule type" value="Genomic_DNA"/>
</dbReference>
<accession>B9HPQ5</accession>
<evidence type="ECO:0000313" key="1">
    <source>
        <dbReference type="EMBL" id="PNT19183.1"/>
    </source>
</evidence>
<sequence>MGIWLESKVNKFLQRLKRLEERRKLPAKLQGLVVSIEVTLKLGKCTIVMTNPSDEEKEKEMKYLISNHIDIKDDDNDEFLIEEDVEEASPIFESENKSLMDELKEVNLSIIENPRPSFININLSPKEERDYMKLLIEY</sequence>